<dbReference type="GO" id="GO:0070522">
    <property type="term" value="C:ERCC4-ERCC1 complex"/>
    <property type="evidence" value="ECO:0007669"/>
    <property type="project" value="TreeGrafter"/>
</dbReference>
<organism evidence="1 2">
    <name type="scientific">Smittium mucronatum</name>
    <dbReference type="NCBI Taxonomy" id="133383"/>
    <lineage>
        <taxon>Eukaryota</taxon>
        <taxon>Fungi</taxon>
        <taxon>Fungi incertae sedis</taxon>
        <taxon>Zoopagomycota</taxon>
        <taxon>Kickxellomycotina</taxon>
        <taxon>Harpellomycetes</taxon>
        <taxon>Harpellales</taxon>
        <taxon>Legeriomycetaceae</taxon>
        <taxon>Smittium</taxon>
    </lineage>
</organism>
<dbReference type="InterPro" id="IPR011335">
    <property type="entry name" value="Restrct_endonuc-II-like"/>
</dbReference>
<dbReference type="PANTHER" id="PTHR12749">
    <property type="entry name" value="EXCISION REPAIR CROSS-COMPLEMENTING 1 ERCC1"/>
    <property type="match status" value="1"/>
</dbReference>
<dbReference type="InterPro" id="IPR010994">
    <property type="entry name" value="RuvA_2-like"/>
</dbReference>
<accession>A0A1R0GV36</accession>
<evidence type="ECO:0000313" key="2">
    <source>
        <dbReference type="Proteomes" id="UP000187455"/>
    </source>
</evidence>
<evidence type="ECO:0000313" key="1">
    <source>
        <dbReference type="EMBL" id="OLY80708.1"/>
    </source>
</evidence>
<proteinExistence type="predicted"/>
<dbReference type="GO" id="GO:0070914">
    <property type="term" value="P:UV-damage excision repair"/>
    <property type="evidence" value="ECO:0007669"/>
    <property type="project" value="TreeGrafter"/>
</dbReference>
<keyword evidence="2" id="KW-1185">Reference proteome</keyword>
<dbReference type="EMBL" id="LSSL01003215">
    <property type="protein sequence ID" value="OLY80708.1"/>
    <property type="molecule type" value="Genomic_DNA"/>
</dbReference>
<dbReference type="FunFam" id="1.10.150.20:FF:000017">
    <property type="entry name" value="DNA excision repair protein ERCC-1"/>
    <property type="match status" value="1"/>
</dbReference>
<name>A0A1R0GV36_9FUNG</name>
<dbReference type="GO" id="GO:0000110">
    <property type="term" value="C:nucleotide-excision repair factor 1 complex"/>
    <property type="evidence" value="ECO:0007669"/>
    <property type="project" value="TreeGrafter"/>
</dbReference>
<dbReference type="GO" id="GO:0003697">
    <property type="term" value="F:single-stranded DNA binding"/>
    <property type="evidence" value="ECO:0007669"/>
    <property type="project" value="TreeGrafter"/>
</dbReference>
<dbReference type="AlphaFoldDB" id="A0A1R0GV36"/>
<dbReference type="STRING" id="133383.A0A1R0GV36"/>
<dbReference type="GO" id="GO:0003684">
    <property type="term" value="F:damaged DNA binding"/>
    <property type="evidence" value="ECO:0007669"/>
    <property type="project" value="InterPro"/>
</dbReference>
<gene>
    <name evidence="1" type="ORF">AYI68_g5192</name>
</gene>
<dbReference type="Proteomes" id="UP000187455">
    <property type="component" value="Unassembled WGS sequence"/>
</dbReference>
<dbReference type="OrthoDB" id="10262814at2759"/>
<protein>
    <submittedName>
        <fullName evidence="1">DNA excision repair protein ERCC-1</fullName>
    </submittedName>
</protein>
<dbReference type="SUPFAM" id="SSF47781">
    <property type="entry name" value="RuvA domain 2-like"/>
    <property type="match status" value="1"/>
</dbReference>
<sequence>MILAWSIQEAGKYLETFKAFENKSPDQIMGRIEPEYMPRLVNTLSQVRSVNKTDALTLASNVGSFRKMANSSLKELALLPGFGDQKASRLFEAFNENFIVSKETDNSAI</sequence>
<dbReference type="Gene3D" id="1.10.150.20">
    <property type="entry name" value="5' to 3' exonuclease, C-terminal subdomain"/>
    <property type="match status" value="1"/>
</dbReference>
<dbReference type="Pfam" id="PF14520">
    <property type="entry name" value="HHH_5"/>
    <property type="match status" value="1"/>
</dbReference>
<reference evidence="1 2" key="1">
    <citation type="journal article" date="2016" name="Mol. Biol. Evol.">
        <title>Genome-Wide Survey of Gut Fungi (Harpellales) Reveals the First Horizontally Transferred Ubiquitin Gene from a Mosquito Host.</title>
        <authorList>
            <person name="Wang Y."/>
            <person name="White M.M."/>
            <person name="Kvist S."/>
            <person name="Moncalvo J.M."/>
        </authorList>
    </citation>
    <scope>NUCLEOTIDE SEQUENCE [LARGE SCALE GENOMIC DNA]</scope>
    <source>
        <strain evidence="1 2">ALG-7-W6</strain>
    </source>
</reference>
<dbReference type="GO" id="GO:0006302">
    <property type="term" value="P:double-strand break repair"/>
    <property type="evidence" value="ECO:0007669"/>
    <property type="project" value="UniProtKB-ARBA"/>
</dbReference>
<comment type="caution">
    <text evidence="1">The sequence shown here is derived from an EMBL/GenBank/DDBJ whole genome shotgun (WGS) entry which is preliminary data.</text>
</comment>
<dbReference type="SUPFAM" id="SSF52980">
    <property type="entry name" value="Restriction endonuclease-like"/>
    <property type="match status" value="1"/>
</dbReference>
<dbReference type="PANTHER" id="PTHR12749:SF0">
    <property type="entry name" value="DNA EXCISION REPAIR PROTEIN ERCC-1"/>
    <property type="match status" value="1"/>
</dbReference>
<dbReference type="GO" id="GO:0006312">
    <property type="term" value="P:mitotic recombination"/>
    <property type="evidence" value="ECO:0007669"/>
    <property type="project" value="TreeGrafter"/>
</dbReference>
<dbReference type="InterPro" id="IPR004579">
    <property type="entry name" value="ERCC1/RAD10/SWI10"/>
</dbReference>